<dbReference type="Proteomes" id="UP000680866">
    <property type="component" value="Chromosome"/>
</dbReference>
<feature type="transmembrane region" description="Helical" evidence="6">
    <location>
        <begin position="142"/>
        <end position="168"/>
    </location>
</feature>
<dbReference type="PIRSF" id="PIRSF006648">
    <property type="entry name" value="DrrB"/>
    <property type="match status" value="1"/>
</dbReference>
<feature type="transmembrane region" description="Helical" evidence="6">
    <location>
        <begin position="105"/>
        <end position="130"/>
    </location>
</feature>
<keyword evidence="6" id="KW-1003">Cell membrane</keyword>
<evidence type="ECO:0000256" key="4">
    <source>
        <dbReference type="ARBA" id="ARBA00023136"/>
    </source>
</evidence>
<keyword evidence="5" id="KW-0046">Antibiotic resistance</keyword>
<evidence type="ECO:0000256" key="5">
    <source>
        <dbReference type="ARBA" id="ARBA00023251"/>
    </source>
</evidence>
<dbReference type="KEGG" id="pry:Prubr_36890"/>
<evidence type="ECO:0000259" key="7">
    <source>
        <dbReference type="PROSITE" id="PS51012"/>
    </source>
</evidence>
<evidence type="ECO:0000256" key="2">
    <source>
        <dbReference type="ARBA" id="ARBA00022692"/>
    </source>
</evidence>
<sequence>MRSLATRVDEIVVLARRNLIQMRRRPALLIFSIIEPVLLVLMFRFVFGGAVDTGVDGSYADFMMPGILVQTATLGAVTIGSSLARDLHGGTLDRFRSMPIARASVLAGHTLAGLVRSLVVLLAMVLTGLLVGFRPSGGPLDWLGAISLLLLVAFAMAWVTALVALLAGGVEMVETLGLSLLFPLTLISSAFVPVASMPGPIQAFAANQPLTAFIDAIRALLLDQPVGTSAGRAVAWTVAICVVFVPLTAAAYHRSTRR</sequence>
<evidence type="ECO:0000256" key="6">
    <source>
        <dbReference type="RuleBase" id="RU361157"/>
    </source>
</evidence>
<dbReference type="PANTHER" id="PTHR43229">
    <property type="entry name" value="NODULATION PROTEIN J"/>
    <property type="match status" value="1"/>
</dbReference>
<evidence type="ECO:0000313" key="8">
    <source>
        <dbReference type="EMBL" id="BCJ66668.1"/>
    </source>
</evidence>
<dbReference type="Pfam" id="PF01061">
    <property type="entry name" value="ABC2_membrane"/>
    <property type="match status" value="1"/>
</dbReference>
<dbReference type="InterPro" id="IPR000412">
    <property type="entry name" value="ABC_2_transport"/>
</dbReference>
<keyword evidence="3 6" id="KW-1133">Transmembrane helix</keyword>
<proteinExistence type="inferred from homology"/>
<evidence type="ECO:0000256" key="1">
    <source>
        <dbReference type="ARBA" id="ARBA00004141"/>
    </source>
</evidence>
<feature type="domain" description="ABC transmembrane type-2" evidence="7">
    <location>
        <begin position="27"/>
        <end position="255"/>
    </location>
</feature>
<gene>
    <name evidence="8" type="ORF">Prubr_36890</name>
</gene>
<feature type="transmembrane region" description="Helical" evidence="6">
    <location>
        <begin position="26"/>
        <end position="47"/>
    </location>
</feature>
<keyword evidence="9" id="KW-1185">Reference proteome</keyword>
<reference evidence="8" key="1">
    <citation type="submission" date="2020-08" db="EMBL/GenBank/DDBJ databases">
        <title>Whole genome shotgun sequence of Polymorphospora rubra NBRC 101157.</title>
        <authorList>
            <person name="Komaki H."/>
            <person name="Tamura T."/>
        </authorList>
    </citation>
    <scope>NUCLEOTIDE SEQUENCE</scope>
    <source>
        <strain evidence="8">NBRC 101157</strain>
    </source>
</reference>
<evidence type="ECO:0000313" key="9">
    <source>
        <dbReference type="Proteomes" id="UP000680866"/>
    </source>
</evidence>
<evidence type="ECO:0000256" key="3">
    <source>
        <dbReference type="ARBA" id="ARBA00022989"/>
    </source>
</evidence>
<dbReference type="GO" id="GO:0043190">
    <property type="term" value="C:ATP-binding cassette (ABC) transporter complex"/>
    <property type="evidence" value="ECO:0007669"/>
    <property type="project" value="InterPro"/>
</dbReference>
<accession>A0A810N4K3</accession>
<comment type="similarity">
    <text evidence="6">Belongs to the ABC-2 integral membrane protein family.</text>
</comment>
<dbReference type="PANTHER" id="PTHR43229:SF2">
    <property type="entry name" value="NODULATION PROTEIN J"/>
    <property type="match status" value="1"/>
</dbReference>
<name>A0A810N4K3_9ACTN</name>
<dbReference type="PROSITE" id="PS51012">
    <property type="entry name" value="ABC_TM2"/>
    <property type="match status" value="1"/>
</dbReference>
<feature type="transmembrane region" description="Helical" evidence="6">
    <location>
        <begin position="175"/>
        <end position="195"/>
    </location>
</feature>
<protein>
    <recommendedName>
        <fullName evidence="6">Transport permease protein</fullName>
    </recommendedName>
</protein>
<dbReference type="InterPro" id="IPR013525">
    <property type="entry name" value="ABC2_TM"/>
</dbReference>
<dbReference type="AlphaFoldDB" id="A0A810N4K3"/>
<keyword evidence="6" id="KW-0813">Transport</keyword>
<dbReference type="GO" id="GO:0140359">
    <property type="term" value="F:ABC-type transporter activity"/>
    <property type="evidence" value="ECO:0007669"/>
    <property type="project" value="InterPro"/>
</dbReference>
<comment type="subcellular location">
    <subcellularLocation>
        <location evidence="6">Cell membrane</location>
        <topology evidence="6">Multi-pass membrane protein</topology>
    </subcellularLocation>
    <subcellularLocation>
        <location evidence="1">Membrane</location>
        <topology evidence="1">Multi-pass membrane protein</topology>
    </subcellularLocation>
</comment>
<dbReference type="InterPro" id="IPR051784">
    <property type="entry name" value="Nod_factor_ABC_transporter"/>
</dbReference>
<feature type="transmembrane region" description="Helical" evidence="6">
    <location>
        <begin position="67"/>
        <end position="84"/>
    </location>
</feature>
<dbReference type="EMBL" id="AP023359">
    <property type="protein sequence ID" value="BCJ66668.1"/>
    <property type="molecule type" value="Genomic_DNA"/>
</dbReference>
<organism evidence="8 9">
    <name type="scientific">Polymorphospora rubra</name>
    <dbReference type="NCBI Taxonomy" id="338584"/>
    <lineage>
        <taxon>Bacteria</taxon>
        <taxon>Bacillati</taxon>
        <taxon>Actinomycetota</taxon>
        <taxon>Actinomycetes</taxon>
        <taxon>Micromonosporales</taxon>
        <taxon>Micromonosporaceae</taxon>
        <taxon>Polymorphospora</taxon>
    </lineage>
</organism>
<keyword evidence="4 6" id="KW-0472">Membrane</keyword>
<keyword evidence="2 6" id="KW-0812">Transmembrane</keyword>
<dbReference type="PRINTS" id="PR00164">
    <property type="entry name" value="ABC2TRNSPORT"/>
</dbReference>
<dbReference type="GO" id="GO:0046677">
    <property type="term" value="P:response to antibiotic"/>
    <property type="evidence" value="ECO:0007669"/>
    <property type="project" value="UniProtKB-KW"/>
</dbReference>
<dbReference type="InterPro" id="IPR047817">
    <property type="entry name" value="ABC2_TM_bact-type"/>
</dbReference>
<feature type="transmembrane region" description="Helical" evidence="6">
    <location>
        <begin position="233"/>
        <end position="252"/>
    </location>
</feature>